<dbReference type="EMBL" id="BMWG01000004">
    <property type="protein sequence ID" value="GGZ27825.1"/>
    <property type="molecule type" value="Genomic_DNA"/>
</dbReference>
<comment type="caution">
    <text evidence="1">The sequence shown here is derived from an EMBL/GenBank/DDBJ whole genome shotgun (WGS) entry which is preliminary data.</text>
</comment>
<organism evidence="1 2">
    <name type="scientific">Streptomyces inusitatus</name>
    <dbReference type="NCBI Taxonomy" id="68221"/>
    <lineage>
        <taxon>Bacteria</taxon>
        <taxon>Bacillati</taxon>
        <taxon>Actinomycetota</taxon>
        <taxon>Actinomycetes</taxon>
        <taxon>Kitasatosporales</taxon>
        <taxon>Streptomycetaceae</taxon>
        <taxon>Streptomyces</taxon>
    </lineage>
</organism>
<dbReference type="AlphaFoldDB" id="A0A918UQX8"/>
<gene>
    <name evidence="1" type="ORF">GCM10010387_21590</name>
</gene>
<name>A0A918UQX8_9ACTN</name>
<dbReference type="Pfam" id="PF20242">
    <property type="entry name" value="Emfourin"/>
    <property type="match status" value="1"/>
</dbReference>
<dbReference type="Proteomes" id="UP000630936">
    <property type="component" value="Unassembled WGS sequence"/>
</dbReference>
<keyword evidence="2" id="KW-1185">Reference proteome</keyword>
<evidence type="ECO:0000313" key="1">
    <source>
        <dbReference type="EMBL" id="GGZ27825.1"/>
    </source>
</evidence>
<accession>A0A918UQX8</accession>
<dbReference type="InterPro" id="IPR049457">
    <property type="entry name" value="Emfourin"/>
</dbReference>
<evidence type="ECO:0008006" key="3">
    <source>
        <dbReference type="Google" id="ProtNLM"/>
    </source>
</evidence>
<reference evidence="1" key="2">
    <citation type="submission" date="2020-09" db="EMBL/GenBank/DDBJ databases">
        <authorList>
            <person name="Sun Q."/>
            <person name="Ohkuma M."/>
        </authorList>
    </citation>
    <scope>NUCLEOTIDE SEQUENCE</scope>
    <source>
        <strain evidence="1">JCM 4988</strain>
    </source>
</reference>
<protein>
    <recommendedName>
        <fullName evidence="3">Metalloprotease</fullName>
    </recommendedName>
</protein>
<sequence>MFHGRVARGGSGFRPGPIRTRTEAMRIQVRRTGGFAGIERYAEVETLDRADAETWRALAERALADAAGAPPAGVPDGFGYELTVDGHTVYCSDPRLTDEQRELFSRVLREGA</sequence>
<evidence type="ECO:0000313" key="2">
    <source>
        <dbReference type="Proteomes" id="UP000630936"/>
    </source>
</evidence>
<proteinExistence type="predicted"/>
<reference evidence="1" key="1">
    <citation type="journal article" date="2014" name="Int. J. Syst. Evol. Microbiol.">
        <title>Complete genome sequence of Corynebacterium casei LMG S-19264T (=DSM 44701T), isolated from a smear-ripened cheese.</title>
        <authorList>
            <consortium name="US DOE Joint Genome Institute (JGI-PGF)"/>
            <person name="Walter F."/>
            <person name="Albersmeier A."/>
            <person name="Kalinowski J."/>
            <person name="Ruckert C."/>
        </authorList>
    </citation>
    <scope>NUCLEOTIDE SEQUENCE</scope>
    <source>
        <strain evidence="1">JCM 4988</strain>
    </source>
</reference>